<evidence type="ECO:0000256" key="1">
    <source>
        <dbReference type="SAM" id="MobiDB-lite"/>
    </source>
</evidence>
<dbReference type="Gene3D" id="3.30.70.1060">
    <property type="entry name" value="Dimeric alpha+beta barrel"/>
    <property type="match status" value="1"/>
</dbReference>
<name>A0A933KZ33_9HYPH</name>
<dbReference type="EMBL" id="JACRAF010000016">
    <property type="protein sequence ID" value="MBI4920983.1"/>
    <property type="molecule type" value="Genomic_DNA"/>
</dbReference>
<dbReference type="AlphaFoldDB" id="A0A933KZ33"/>
<dbReference type="InterPro" id="IPR011008">
    <property type="entry name" value="Dimeric_a/b-barrel"/>
</dbReference>
<proteinExistence type="predicted"/>
<reference evidence="2" key="1">
    <citation type="submission" date="2020-07" db="EMBL/GenBank/DDBJ databases">
        <title>Huge and variable diversity of episymbiotic CPR bacteria and DPANN archaea in groundwater ecosystems.</title>
        <authorList>
            <person name="He C.Y."/>
            <person name="Keren R."/>
            <person name="Whittaker M."/>
            <person name="Farag I.F."/>
            <person name="Doudna J."/>
            <person name="Cate J.H.D."/>
            <person name="Banfield J.F."/>
        </authorList>
    </citation>
    <scope>NUCLEOTIDE SEQUENCE</scope>
    <source>
        <strain evidence="2">NC_groundwater_1586_Pr3_B-0.1um_66_15</strain>
    </source>
</reference>
<evidence type="ECO:0000313" key="2">
    <source>
        <dbReference type="EMBL" id="MBI4920983.1"/>
    </source>
</evidence>
<gene>
    <name evidence="2" type="ORF">HY834_04490</name>
</gene>
<evidence type="ECO:0008006" key="4">
    <source>
        <dbReference type="Google" id="ProtNLM"/>
    </source>
</evidence>
<accession>A0A933KZ33</accession>
<sequence length="104" mass="10314">MSKYLLSYHGGGMPATPEEGEKVMAAWNSWMGGLGKALVDGGNPTGPSRTIAASGTVSDGGGANPTTGYSILEAANLDAAVKASQGCPILASGGSIEVAELMPM</sequence>
<feature type="compositionally biased region" description="Polar residues" evidence="1">
    <location>
        <begin position="45"/>
        <end position="57"/>
    </location>
</feature>
<feature type="region of interest" description="Disordered" evidence="1">
    <location>
        <begin position="41"/>
        <end position="63"/>
    </location>
</feature>
<organism evidence="2 3">
    <name type="scientific">Devosia nanyangense</name>
    <dbReference type="NCBI Taxonomy" id="1228055"/>
    <lineage>
        <taxon>Bacteria</taxon>
        <taxon>Pseudomonadati</taxon>
        <taxon>Pseudomonadota</taxon>
        <taxon>Alphaproteobacteria</taxon>
        <taxon>Hyphomicrobiales</taxon>
        <taxon>Devosiaceae</taxon>
        <taxon>Devosia</taxon>
    </lineage>
</organism>
<comment type="caution">
    <text evidence="2">The sequence shown here is derived from an EMBL/GenBank/DDBJ whole genome shotgun (WGS) entry which is preliminary data.</text>
</comment>
<evidence type="ECO:0000313" key="3">
    <source>
        <dbReference type="Proteomes" id="UP000782610"/>
    </source>
</evidence>
<dbReference type="SUPFAM" id="SSF54909">
    <property type="entry name" value="Dimeric alpha+beta barrel"/>
    <property type="match status" value="1"/>
</dbReference>
<dbReference type="Proteomes" id="UP000782610">
    <property type="component" value="Unassembled WGS sequence"/>
</dbReference>
<protein>
    <recommendedName>
        <fullName evidence="4">YCII-related domain-containing protein</fullName>
    </recommendedName>
</protein>